<feature type="region of interest" description="Disordered" evidence="7">
    <location>
        <begin position="252"/>
        <end position="287"/>
    </location>
</feature>
<feature type="transmembrane region" description="Helical" evidence="8">
    <location>
        <begin position="222"/>
        <end position="242"/>
    </location>
</feature>
<evidence type="ECO:0000313" key="10">
    <source>
        <dbReference type="EMBL" id="KAK2141069.1"/>
    </source>
</evidence>
<dbReference type="InterPro" id="IPR025256">
    <property type="entry name" value="TM7S3/TM198-like_dom"/>
</dbReference>
<evidence type="ECO:0000256" key="1">
    <source>
        <dbReference type="ARBA" id="ARBA00004141"/>
    </source>
</evidence>
<evidence type="ECO:0000256" key="5">
    <source>
        <dbReference type="ARBA" id="ARBA00023136"/>
    </source>
</evidence>
<keyword evidence="4 8" id="KW-1133">Transmembrane helix</keyword>
<comment type="caution">
    <text evidence="10">The sequence shown here is derived from an EMBL/GenBank/DDBJ whole genome shotgun (WGS) entry which is preliminary data.</text>
</comment>
<feature type="transmembrane region" description="Helical" evidence="8">
    <location>
        <begin position="76"/>
        <end position="93"/>
    </location>
</feature>
<comment type="similarity">
    <text evidence="2">Belongs to the TMEM198 family.</text>
</comment>
<evidence type="ECO:0000259" key="9">
    <source>
        <dbReference type="Pfam" id="PF13886"/>
    </source>
</evidence>
<protein>
    <recommendedName>
        <fullName evidence="6">Transmembrane protein 198</fullName>
    </recommendedName>
</protein>
<evidence type="ECO:0000256" key="3">
    <source>
        <dbReference type="ARBA" id="ARBA00022692"/>
    </source>
</evidence>
<evidence type="ECO:0000256" key="8">
    <source>
        <dbReference type="SAM" id="Phobius"/>
    </source>
</evidence>
<evidence type="ECO:0000256" key="6">
    <source>
        <dbReference type="ARBA" id="ARBA00049737"/>
    </source>
</evidence>
<proteinExistence type="inferred from homology"/>
<accession>A0AAD9MS63</accession>
<feature type="compositionally biased region" description="Basic and acidic residues" evidence="7">
    <location>
        <begin position="252"/>
        <end position="264"/>
    </location>
</feature>
<dbReference type="PANTHER" id="PTHR31247">
    <property type="entry name" value="TRANSMEMBRANE PROTEIN 198 FAMILY MEMBER"/>
    <property type="match status" value="1"/>
</dbReference>
<dbReference type="PANTHER" id="PTHR31247:SF5">
    <property type="entry name" value="DUF4203 DOMAIN-CONTAINING PROTEIN"/>
    <property type="match status" value="1"/>
</dbReference>
<dbReference type="Pfam" id="PF13886">
    <property type="entry name" value="TM7S3_TM198"/>
    <property type="match status" value="1"/>
</dbReference>
<feature type="domain" description="TM7S3/TM198-like" evidence="9">
    <location>
        <begin position="57"/>
        <end position="244"/>
    </location>
</feature>
<feature type="transmembrane region" description="Helical" evidence="8">
    <location>
        <begin position="49"/>
        <end position="70"/>
    </location>
</feature>
<organism evidence="10 11">
    <name type="scientific">Paralvinella palmiformis</name>
    <dbReference type="NCBI Taxonomy" id="53620"/>
    <lineage>
        <taxon>Eukaryota</taxon>
        <taxon>Metazoa</taxon>
        <taxon>Spiralia</taxon>
        <taxon>Lophotrochozoa</taxon>
        <taxon>Annelida</taxon>
        <taxon>Polychaeta</taxon>
        <taxon>Sedentaria</taxon>
        <taxon>Canalipalpata</taxon>
        <taxon>Terebellida</taxon>
        <taxon>Terebelliformia</taxon>
        <taxon>Alvinellidae</taxon>
        <taxon>Paralvinella</taxon>
    </lineage>
</organism>
<dbReference type="InterPro" id="IPR040236">
    <property type="entry name" value="TMEM198"/>
</dbReference>
<comment type="subcellular location">
    <subcellularLocation>
        <location evidence="1">Membrane</location>
        <topology evidence="1">Multi-pass membrane protein</topology>
    </subcellularLocation>
</comment>
<keyword evidence="3 8" id="KW-0812">Transmembrane</keyword>
<feature type="transmembrane region" description="Helical" evidence="8">
    <location>
        <begin position="105"/>
        <end position="125"/>
    </location>
</feature>
<evidence type="ECO:0000313" key="11">
    <source>
        <dbReference type="Proteomes" id="UP001208570"/>
    </source>
</evidence>
<evidence type="ECO:0000256" key="4">
    <source>
        <dbReference type="ARBA" id="ARBA00022989"/>
    </source>
</evidence>
<dbReference type="AlphaFoldDB" id="A0AAD9MS63"/>
<gene>
    <name evidence="10" type="ORF">LSH36_1171g00032</name>
</gene>
<sequence length="357" mass="39817">MESAGQIPSPTTRIHLGVPYPTSTPLPPGHTPSISPLPNCDRIQLKYDVALAVISGVCFVFGVLYCFFGYRFFKATMFLTGFIFGSLVTYLICLEENLLPLGGKIGVSLTAGVLCGLITMLVQYVGLFMSGFHLGLLLAIATLIVMKQFYEPSTKWIPIGILFGTGLIFALLILYFQKSLTILGTSIFGAALMTVALDYFVEMFILVRYAWDRIRADPGPGVCWFSWLIMALWPAAMLVGVITQAKVTSKGCDHREGKTSDRAIHSRRRRRKVNLQRERERHQQQLRYGNQPVSASPIWCGTIHSKYRHLYQIRRVNGDVIAQSYIQNIQHKLSPALQSLTMGNTDDEGVDQSQLSS</sequence>
<feature type="transmembrane region" description="Helical" evidence="8">
    <location>
        <begin position="156"/>
        <end position="176"/>
    </location>
</feature>
<keyword evidence="11" id="KW-1185">Reference proteome</keyword>
<dbReference type="Proteomes" id="UP001208570">
    <property type="component" value="Unassembled WGS sequence"/>
</dbReference>
<dbReference type="GO" id="GO:0005886">
    <property type="term" value="C:plasma membrane"/>
    <property type="evidence" value="ECO:0007669"/>
    <property type="project" value="TreeGrafter"/>
</dbReference>
<evidence type="ECO:0000256" key="2">
    <source>
        <dbReference type="ARBA" id="ARBA00006244"/>
    </source>
</evidence>
<evidence type="ECO:0000256" key="7">
    <source>
        <dbReference type="SAM" id="MobiDB-lite"/>
    </source>
</evidence>
<dbReference type="EMBL" id="JAODUP010001170">
    <property type="protein sequence ID" value="KAK2141069.1"/>
    <property type="molecule type" value="Genomic_DNA"/>
</dbReference>
<reference evidence="10" key="1">
    <citation type="journal article" date="2023" name="Mol. Biol. Evol.">
        <title>Third-Generation Sequencing Reveals the Adaptive Role of the Epigenome in Three Deep-Sea Polychaetes.</title>
        <authorList>
            <person name="Perez M."/>
            <person name="Aroh O."/>
            <person name="Sun Y."/>
            <person name="Lan Y."/>
            <person name="Juniper S.K."/>
            <person name="Young C.R."/>
            <person name="Angers B."/>
            <person name="Qian P.Y."/>
        </authorList>
    </citation>
    <scope>NUCLEOTIDE SEQUENCE</scope>
    <source>
        <strain evidence="10">P08H-3</strain>
    </source>
</reference>
<feature type="compositionally biased region" description="Basic residues" evidence="7">
    <location>
        <begin position="265"/>
        <end position="274"/>
    </location>
</feature>
<feature type="transmembrane region" description="Helical" evidence="8">
    <location>
        <begin position="131"/>
        <end position="149"/>
    </location>
</feature>
<feature type="transmembrane region" description="Helical" evidence="8">
    <location>
        <begin position="182"/>
        <end position="201"/>
    </location>
</feature>
<keyword evidence="5 8" id="KW-0472">Membrane</keyword>
<name>A0AAD9MS63_9ANNE</name>